<accession>A0A1G7KLE6</accession>
<sequence>MRWMSGQSFRFFASMSCQKRCDGVTGKPLPAYSIGRSNSDAQLCFPAQDLRLKSNAWSQTSTVVAAVSADPGPRIGTEPL</sequence>
<protein>
    <submittedName>
        <fullName evidence="1">Uncharacterized protein</fullName>
    </submittedName>
</protein>
<organism evidence="1 2">
    <name type="scientific">Bradyrhizobium brasilense</name>
    <dbReference type="NCBI Taxonomy" id="1419277"/>
    <lineage>
        <taxon>Bacteria</taxon>
        <taxon>Pseudomonadati</taxon>
        <taxon>Pseudomonadota</taxon>
        <taxon>Alphaproteobacteria</taxon>
        <taxon>Hyphomicrobiales</taxon>
        <taxon>Nitrobacteraceae</taxon>
        <taxon>Bradyrhizobium</taxon>
    </lineage>
</organism>
<evidence type="ECO:0000313" key="1">
    <source>
        <dbReference type="EMBL" id="SDF37931.1"/>
    </source>
</evidence>
<dbReference type="AlphaFoldDB" id="A0A1G7KLE6"/>
<dbReference type="EMBL" id="FMZW01000053">
    <property type="protein sequence ID" value="SDF37931.1"/>
    <property type="molecule type" value="Genomic_DNA"/>
</dbReference>
<gene>
    <name evidence="1" type="ORF">SAMN05216337_105328</name>
</gene>
<evidence type="ECO:0000313" key="2">
    <source>
        <dbReference type="Proteomes" id="UP000199245"/>
    </source>
</evidence>
<dbReference type="Proteomes" id="UP000199245">
    <property type="component" value="Unassembled WGS sequence"/>
</dbReference>
<reference evidence="1 2" key="1">
    <citation type="submission" date="2016-10" db="EMBL/GenBank/DDBJ databases">
        <authorList>
            <person name="de Groot N.N."/>
        </authorList>
    </citation>
    <scope>NUCLEOTIDE SEQUENCE [LARGE SCALE GENOMIC DNA]</scope>
    <source>
        <strain evidence="1 2">R5</strain>
    </source>
</reference>
<name>A0A1G7KLE6_9BRAD</name>
<proteinExistence type="predicted"/>